<dbReference type="EC" id="3.4.21.-" evidence="6"/>
<dbReference type="PANTHER" id="PTHR42987:SF8">
    <property type="entry name" value="PROTEINASE"/>
    <property type="match status" value="1"/>
</dbReference>
<accession>A0A0N7LT49</accession>
<dbReference type="CDD" id="cd07023">
    <property type="entry name" value="S49_Sppa_N_C"/>
    <property type="match status" value="1"/>
</dbReference>
<reference evidence="6 7" key="1">
    <citation type="submission" date="2015-09" db="EMBL/GenBank/DDBJ databases">
        <authorList>
            <consortium name="Swine Surveillance"/>
        </authorList>
    </citation>
    <scope>NUCLEOTIDE SEQUENCE [LARGE SCALE GENOMIC DNA]</scope>
    <source>
        <strain evidence="6 7">CECT 5294</strain>
    </source>
</reference>
<dbReference type="Proteomes" id="UP000051298">
    <property type="component" value="Unassembled WGS sequence"/>
</dbReference>
<dbReference type="EMBL" id="CYRX01000011">
    <property type="protein sequence ID" value="CUH59706.1"/>
    <property type="molecule type" value="Genomic_DNA"/>
</dbReference>
<evidence type="ECO:0000256" key="4">
    <source>
        <dbReference type="ARBA" id="ARBA00022825"/>
    </source>
</evidence>
<evidence type="ECO:0000256" key="3">
    <source>
        <dbReference type="ARBA" id="ARBA00022801"/>
    </source>
</evidence>
<evidence type="ECO:0000259" key="5">
    <source>
        <dbReference type="Pfam" id="PF01343"/>
    </source>
</evidence>
<dbReference type="eggNOG" id="COG0616">
    <property type="taxonomic scope" value="Bacteria"/>
</dbReference>
<proteinExistence type="inferred from homology"/>
<dbReference type="STRING" id="266809.PM03_08460"/>
<dbReference type="RefSeq" id="WP_058122852.1">
    <property type="nucleotide sequence ID" value="NZ_CYRX01000011.1"/>
</dbReference>
<dbReference type="GO" id="GO:0008236">
    <property type="term" value="F:serine-type peptidase activity"/>
    <property type="evidence" value="ECO:0007669"/>
    <property type="project" value="UniProtKB-KW"/>
</dbReference>
<evidence type="ECO:0000256" key="1">
    <source>
        <dbReference type="ARBA" id="ARBA00008683"/>
    </source>
</evidence>
<dbReference type="Gene3D" id="3.90.226.10">
    <property type="entry name" value="2-enoyl-CoA Hydratase, Chain A, domain 1"/>
    <property type="match status" value="1"/>
</dbReference>
<dbReference type="InterPro" id="IPR002142">
    <property type="entry name" value="Peptidase_S49"/>
</dbReference>
<evidence type="ECO:0000256" key="2">
    <source>
        <dbReference type="ARBA" id="ARBA00022670"/>
    </source>
</evidence>
<keyword evidence="4" id="KW-0720">Serine protease</keyword>
<dbReference type="AlphaFoldDB" id="A0A0N7LT49"/>
<keyword evidence="3 6" id="KW-0378">Hydrolase</keyword>
<dbReference type="InterPro" id="IPR029045">
    <property type="entry name" value="ClpP/crotonase-like_dom_sf"/>
</dbReference>
<comment type="similarity">
    <text evidence="1">Belongs to the peptidase S49 family.</text>
</comment>
<dbReference type="SUPFAM" id="SSF52096">
    <property type="entry name" value="ClpP/crotonase"/>
    <property type="match status" value="1"/>
</dbReference>
<sequence length="265" mass="28745">MKKWVPFLKSDPVVAVVRLQGIIASGARGGLNHAGLALMLDRAFRKGKPKAVALIINSPGGSPVQSALIGAHIRRLATKHKLPVHAFVEDVAASGGYWLACAADDITIDDSSVVGSIGVISSSFGFHELMTRQGIERRVHTAGKDKSMLDPFRPERAEDIERLKSLQSQIHQSFIDHVTARRGDKLSSDKDLFTGEIWVGQKAVDVGLVDGIGHLEDKMQSTYGEKVKFANYGQRRSLAQRLGLASLDAVVGAVEDRALWARYGL</sequence>
<dbReference type="InterPro" id="IPR047272">
    <property type="entry name" value="S49_SppA_C"/>
</dbReference>
<organism evidence="6 7">
    <name type="scientific">Thalassobacter stenotrophicus</name>
    <dbReference type="NCBI Taxonomy" id="266809"/>
    <lineage>
        <taxon>Bacteria</taxon>
        <taxon>Pseudomonadati</taxon>
        <taxon>Pseudomonadota</taxon>
        <taxon>Alphaproteobacteria</taxon>
        <taxon>Rhodobacterales</taxon>
        <taxon>Roseobacteraceae</taxon>
        <taxon>Thalassobacter</taxon>
    </lineage>
</organism>
<name>A0A0N7LT49_9RHOB</name>
<gene>
    <name evidence="6" type="primary">sohB</name>
    <name evidence="6" type="ORF">THS5294_00993</name>
</gene>
<evidence type="ECO:0000313" key="7">
    <source>
        <dbReference type="Proteomes" id="UP000051298"/>
    </source>
</evidence>
<protein>
    <submittedName>
        <fullName evidence="6">Putative protease SohB</fullName>
        <ecNumber evidence="6">3.4.21.-</ecNumber>
    </submittedName>
</protein>
<feature type="domain" description="Peptidase S49" evidence="5">
    <location>
        <begin position="79"/>
        <end position="221"/>
    </location>
</feature>
<dbReference type="GO" id="GO:0006508">
    <property type="term" value="P:proteolysis"/>
    <property type="evidence" value="ECO:0007669"/>
    <property type="project" value="UniProtKB-KW"/>
</dbReference>
<dbReference type="PANTHER" id="PTHR42987">
    <property type="entry name" value="PEPTIDASE S49"/>
    <property type="match status" value="1"/>
</dbReference>
<evidence type="ECO:0000313" key="6">
    <source>
        <dbReference type="EMBL" id="CUH59706.1"/>
    </source>
</evidence>
<dbReference type="Pfam" id="PF01343">
    <property type="entry name" value="Peptidase_S49"/>
    <property type="match status" value="1"/>
</dbReference>
<keyword evidence="2 6" id="KW-0645">Protease</keyword>
<dbReference type="Gene3D" id="6.20.330.10">
    <property type="match status" value="1"/>
</dbReference>